<dbReference type="GO" id="GO:0044205">
    <property type="term" value="P:'de novo' UMP biosynthetic process"/>
    <property type="evidence" value="ECO:0007669"/>
    <property type="project" value="UniProtKB-UniRule"/>
</dbReference>
<feature type="domain" description="Phosphoribosyltransferase" evidence="7">
    <location>
        <begin position="36"/>
        <end position="152"/>
    </location>
</feature>
<evidence type="ECO:0000313" key="9">
    <source>
        <dbReference type="Proteomes" id="UP000281431"/>
    </source>
</evidence>
<dbReference type="AlphaFoldDB" id="A0A3N6PSI0"/>
<accession>A0A3N6PSI0</accession>
<keyword evidence="6" id="KW-0460">Magnesium</keyword>
<comment type="cofactor">
    <cofactor evidence="6">
        <name>Mg(2+)</name>
        <dbReference type="ChEBI" id="CHEBI:18420"/>
    </cofactor>
</comment>
<dbReference type="PANTHER" id="PTHR19278">
    <property type="entry name" value="OROTATE PHOSPHORIBOSYLTRANSFERASE"/>
    <property type="match status" value="1"/>
</dbReference>
<keyword evidence="5 6" id="KW-0665">Pyrimidine biosynthesis</keyword>
<feature type="binding site" description="in other chain" evidence="6">
    <location>
        <position position="89"/>
    </location>
    <ligand>
        <name>5-phospho-alpha-D-ribose 1-diphosphate</name>
        <dbReference type="ChEBI" id="CHEBI:58017"/>
        <note>ligand shared between dimeric partners</note>
    </ligand>
</feature>
<dbReference type="EMBL" id="REFZ01000002">
    <property type="protein sequence ID" value="RQH02486.1"/>
    <property type="molecule type" value="Genomic_DNA"/>
</dbReference>
<dbReference type="GO" id="GO:0004588">
    <property type="term" value="F:orotate phosphoribosyltransferase activity"/>
    <property type="evidence" value="ECO:0007669"/>
    <property type="project" value="UniProtKB-UniRule"/>
</dbReference>
<organism evidence="8 9">
    <name type="scientific">Natrarchaeobius chitinivorans</name>
    <dbReference type="NCBI Taxonomy" id="1679083"/>
    <lineage>
        <taxon>Archaea</taxon>
        <taxon>Methanobacteriati</taxon>
        <taxon>Methanobacteriota</taxon>
        <taxon>Stenosarchaea group</taxon>
        <taxon>Halobacteria</taxon>
        <taxon>Halobacteriales</taxon>
        <taxon>Natrialbaceae</taxon>
        <taxon>Natrarchaeobius</taxon>
    </lineage>
</organism>
<dbReference type="NCBIfam" id="TIGR00336">
    <property type="entry name" value="pyrE"/>
    <property type="match status" value="1"/>
</dbReference>
<dbReference type="Proteomes" id="UP000281431">
    <property type="component" value="Unassembled WGS sequence"/>
</dbReference>
<keyword evidence="3 6" id="KW-0328">Glycosyltransferase</keyword>
<name>A0A3N6PSI0_NATCH</name>
<comment type="caution">
    <text evidence="8">The sequence shown here is derived from an EMBL/GenBank/DDBJ whole genome shotgun (WGS) entry which is preliminary data.</text>
</comment>
<feature type="binding site" evidence="6">
    <location>
        <position position="92"/>
    </location>
    <ligand>
        <name>5-phospho-alpha-D-ribose 1-diphosphate</name>
        <dbReference type="ChEBI" id="CHEBI:58017"/>
        <note>ligand shared between dimeric partners</note>
    </ligand>
</feature>
<protein>
    <recommendedName>
        <fullName evidence="2 6">Orotate phosphoribosyltransferase</fullName>
        <shortName evidence="6">OPRT</shortName>
        <shortName evidence="6">OPRTase</shortName>
        <ecNumber evidence="2 6">2.4.2.10</ecNumber>
    </recommendedName>
</protein>
<keyword evidence="9" id="KW-1185">Reference proteome</keyword>
<dbReference type="InterPro" id="IPR004467">
    <property type="entry name" value="Or_phspho_trans_dom"/>
</dbReference>
<comment type="pathway">
    <text evidence="1 6">Pyrimidine metabolism; UMP biosynthesis via de novo pathway; UMP from orotate: step 1/2.</text>
</comment>
<feature type="binding site" evidence="6">
    <location>
        <position position="146"/>
    </location>
    <ligand>
        <name>orotate</name>
        <dbReference type="ChEBI" id="CHEBI:30839"/>
    </ligand>
</feature>
<dbReference type="InterPro" id="IPR000836">
    <property type="entry name" value="PRTase_dom"/>
</dbReference>
<evidence type="ECO:0000256" key="1">
    <source>
        <dbReference type="ARBA" id="ARBA00004889"/>
    </source>
</evidence>
<feature type="binding site" description="in other chain" evidence="6">
    <location>
        <begin position="114"/>
        <end position="122"/>
    </location>
    <ligand>
        <name>5-phospho-alpha-D-ribose 1-diphosphate</name>
        <dbReference type="ChEBI" id="CHEBI:58017"/>
        <note>ligand shared between dimeric partners</note>
    </ligand>
</feature>
<gene>
    <name evidence="6 8" type="primary">pyrE</name>
    <name evidence="8" type="ORF">EA472_04065</name>
</gene>
<dbReference type="OrthoDB" id="9089at2157"/>
<feature type="binding site" evidence="6">
    <location>
        <position position="88"/>
    </location>
    <ligand>
        <name>5-phospho-alpha-D-ribose 1-diphosphate</name>
        <dbReference type="ChEBI" id="CHEBI:58017"/>
        <note>ligand shared between dimeric partners</note>
    </ligand>
</feature>
<evidence type="ECO:0000256" key="2">
    <source>
        <dbReference type="ARBA" id="ARBA00011971"/>
    </source>
</evidence>
<evidence type="ECO:0000259" key="7">
    <source>
        <dbReference type="Pfam" id="PF00156"/>
    </source>
</evidence>
<comment type="catalytic activity">
    <reaction evidence="6">
        <text>orotidine 5'-phosphate + diphosphate = orotate + 5-phospho-alpha-D-ribose 1-diphosphate</text>
        <dbReference type="Rhea" id="RHEA:10380"/>
        <dbReference type="ChEBI" id="CHEBI:30839"/>
        <dbReference type="ChEBI" id="CHEBI:33019"/>
        <dbReference type="ChEBI" id="CHEBI:57538"/>
        <dbReference type="ChEBI" id="CHEBI:58017"/>
        <dbReference type="EC" id="2.4.2.10"/>
    </reaction>
</comment>
<evidence type="ECO:0000256" key="6">
    <source>
        <dbReference type="HAMAP-Rule" id="MF_01208"/>
    </source>
</evidence>
<dbReference type="SUPFAM" id="SSF53271">
    <property type="entry name" value="PRTase-like"/>
    <property type="match status" value="1"/>
</dbReference>
<dbReference type="Gene3D" id="3.40.50.2020">
    <property type="match status" value="1"/>
</dbReference>
<dbReference type="Pfam" id="PF00156">
    <property type="entry name" value="Pribosyltran"/>
    <property type="match status" value="1"/>
</dbReference>
<evidence type="ECO:0000256" key="3">
    <source>
        <dbReference type="ARBA" id="ARBA00022676"/>
    </source>
</evidence>
<comment type="function">
    <text evidence="6">Catalyzes the transfer of a ribosyl phosphate group from 5-phosphoribose 1-diphosphate to orotate, leading to the formation of orotidine monophosphate (OMP).</text>
</comment>
<evidence type="ECO:0000313" key="8">
    <source>
        <dbReference type="EMBL" id="RQH02486.1"/>
    </source>
</evidence>
<comment type="similarity">
    <text evidence="6">Belongs to the purine/pyrimidine phosphoribosyltransferase family. PyrE subfamily.</text>
</comment>
<evidence type="ECO:0000256" key="4">
    <source>
        <dbReference type="ARBA" id="ARBA00022679"/>
    </source>
</evidence>
<dbReference type="UniPathway" id="UPA00070">
    <property type="reaction ID" value="UER00119"/>
</dbReference>
<dbReference type="GO" id="GO:0000287">
    <property type="term" value="F:magnesium ion binding"/>
    <property type="evidence" value="ECO:0007669"/>
    <property type="project" value="UniProtKB-UniRule"/>
</dbReference>
<sequence length="176" mass="19158">MSDIATLIEDSGAIKRGKFKLSNGRLSDYYVDKYSFEANPDVMRAITREIADRIDESEIDVITGPELGAVPLVTAVSLELDVPAAFIRKGEKHFGTQARIEGTIDKGDRVAILEDVTVTGGTVLDTAELVEEVGGVVERLLVVVDRNEGAVENVRDEGHELEYLVQVGDNLEITAE</sequence>
<keyword evidence="4 6" id="KW-0808">Transferase</keyword>
<comment type="caution">
    <text evidence="6">Lacks conserved residue(s) required for the propagation of feature annotation.</text>
</comment>
<evidence type="ECO:0000256" key="5">
    <source>
        <dbReference type="ARBA" id="ARBA00022975"/>
    </source>
</evidence>
<comment type="subunit">
    <text evidence="6">Homodimer.</text>
</comment>
<dbReference type="GO" id="GO:0019856">
    <property type="term" value="P:pyrimidine nucleobase biosynthetic process"/>
    <property type="evidence" value="ECO:0007669"/>
    <property type="project" value="TreeGrafter"/>
</dbReference>
<dbReference type="InterPro" id="IPR029057">
    <property type="entry name" value="PRTase-like"/>
</dbReference>
<dbReference type="HAMAP" id="MF_01208">
    <property type="entry name" value="PyrE"/>
    <property type="match status" value="1"/>
</dbReference>
<dbReference type="InterPro" id="IPR023031">
    <property type="entry name" value="OPRT"/>
</dbReference>
<dbReference type="PANTHER" id="PTHR19278:SF9">
    <property type="entry name" value="URIDINE 5'-MONOPHOSPHATE SYNTHASE"/>
    <property type="match status" value="1"/>
</dbReference>
<dbReference type="CDD" id="cd06223">
    <property type="entry name" value="PRTases_typeI"/>
    <property type="match status" value="1"/>
</dbReference>
<reference evidence="8 9" key="1">
    <citation type="submission" date="2018-10" db="EMBL/GenBank/DDBJ databases">
        <title>Natrarchaeobius chitinivorans gen. nov., sp. nov., and Natrarchaeobius haloalkaliphilus sp. nov., alkaliphilic, chitin-utilizing haloarchaea from hypersaline alkaline lakes.</title>
        <authorList>
            <person name="Sorokin D.Y."/>
            <person name="Elcheninov A.G."/>
            <person name="Kostrikina N.A."/>
            <person name="Bale N.J."/>
            <person name="Sinninghe Damste J.S."/>
            <person name="Khijniak T.V."/>
            <person name="Kublanov I.V."/>
            <person name="Toshchakov S.V."/>
        </authorList>
    </citation>
    <scope>NUCLEOTIDE SEQUENCE [LARGE SCALE GENOMIC DNA]</scope>
    <source>
        <strain evidence="8 9">AArcht7</strain>
    </source>
</reference>
<dbReference type="EC" id="2.4.2.10" evidence="2 6"/>
<proteinExistence type="inferred from homology"/>